<dbReference type="RefSeq" id="WP_390314733.1">
    <property type="nucleotide sequence ID" value="NZ_JBHSPB010000003.1"/>
</dbReference>
<evidence type="ECO:0000256" key="3">
    <source>
        <dbReference type="ARBA" id="ARBA00022679"/>
    </source>
</evidence>
<keyword evidence="5 7" id="KW-0012">Acyltransferase</keyword>
<keyword evidence="3" id="KW-0808">Transferase</keyword>
<organism evidence="7 8">
    <name type="scientific">Streptomyces gamaensis</name>
    <dbReference type="NCBI Taxonomy" id="1763542"/>
    <lineage>
        <taxon>Bacteria</taxon>
        <taxon>Bacillati</taxon>
        <taxon>Actinomycetota</taxon>
        <taxon>Actinomycetes</taxon>
        <taxon>Kitasatosporales</taxon>
        <taxon>Streptomycetaceae</taxon>
        <taxon>Streptomyces</taxon>
    </lineage>
</organism>
<dbReference type="Proteomes" id="UP001596083">
    <property type="component" value="Unassembled WGS sequence"/>
</dbReference>
<sequence length="252" mass="27131">MPGHLRPVGRVRRWLRAAAVVPFVLVVCGTALAGRRLRRPPTRALRFGFRAILRALGIRLEIHGAPERHQGGTLLVANHISWLDLIALGALAAPRVIAKAELLDSRVMAVLTGSLRCIHLDRNRPRALPPAVAGTTAALRDGATVALFPEATTWCGATGGPYRPAFFQSALDAGAVVRPVVLRYRTADHTPATDVAYVGTPLRTSVHRVLSARALTVELHLLPPLHPQPGDNRRTLAARAQRAADTVRGTHS</sequence>
<dbReference type="SUPFAM" id="SSF69593">
    <property type="entry name" value="Glycerol-3-phosphate (1)-acyltransferase"/>
    <property type="match status" value="1"/>
</dbReference>
<dbReference type="GO" id="GO:0016746">
    <property type="term" value="F:acyltransferase activity"/>
    <property type="evidence" value="ECO:0007669"/>
    <property type="project" value="UniProtKB-KW"/>
</dbReference>
<dbReference type="InterPro" id="IPR002123">
    <property type="entry name" value="Plipid/glycerol_acylTrfase"/>
</dbReference>
<comment type="caution">
    <text evidence="7">The sequence shown here is derived from an EMBL/GenBank/DDBJ whole genome shotgun (WGS) entry which is preliminary data.</text>
</comment>
<dbReference type="PANTHER" id="PTHR10434">
    <property type="entry name" value="1-ACYL-SN-GLYCEROL-3-PHOSPHATE ACYLTRANSFERASE"/>
    <property type="match status" value="1"/>
</dbReference>
<evidence type="ECO:0000256" key="4">
    <source>
        <dbReference type="ARBA" id="ARBA00023098"/>
    </source>
</evidence>
<dbReference type="PANTHER" id="PTHR10434:SF64">
    <property type="entry name" value="1-ACYL-SN-GLYCEROL-3-PHOSPHATE ACYLTRANSFERASE-RELATED"/>
    <property type="match status" value="1"/>
</dbReference>
<proteinExistence type="predicted"/>
<keyword evidence="2" id="KW-0444">Lipid biosynthesis</keyword>
<gene>
    <name evidence="7" type="ORF">ACFP1Z_05450</name>
</gene>
<evidence type="ECO:0000259" key="6">
    <source>
        <dbReference type="SMART" id="SM00563"/>
    </source>
</evidence>
<dbReference type="Pfam" id="PF01553">
    <property type="entry name" value="Acyltransferase"/>
    <property type="match status" value="1"/>
</dbReference>
<feature type="domain" description="Phospholipid/glycerol acyltransferase" evidence="6">
    <location>
        <begin position="73"/>
        <end position="185"/>
    </location>
</feature>
<evidence type="ECO:0000313" key="7">
    <source>
        <dbReference type="EMBL" id="MFC5719624.1"/>
    </source>
</evidence>
<accession>A0ABW0YST5</accession>
<evidence type="ECO:0000313" key="8">
    <source>
        <dbReference type="Proteomes" id="UP001596083"/>
    </source>
</evidence>
<reference evidence="8" key="1">
    <citation type="journal article" date="2019" name="Int. J. Syst. Evol. Microbiol.">
        <title>The Global Catalogue of Microorganisms (GCM) 10K type strain sequencing project: providing services to taxonomists for standard genome sequencing and annotation.</title>
        <authorList>
            <consortium name="The Broad Institute Genomics Platform"/>
            <consortium name="The Broad Institute Genome Sequencing Center for Infectious Disease"/>
            <person name="Wu L."/>
            <person name="Ma J."/>
        </authorList>
    </citation>
    <scope>NUCLEOTIDE SEQUENCE [LARGE SCALE GENOMIC DNA]</scope>
    <source>
        <strain evidence="8">CGMCC 4.7304</strain>
    </source>
</reference>
<keyword evidence="8" id="KW-1185">Reference proteome</keyword>
<dbReference type="EMBL" id="JBHSPB010000003">
    <property type="protein sequence ID" value="MFC5719624.1"/>
    <property type="molecule type" value="Genomic_DNA"/>
</dbReference>
<evidence type="ECO:0000256" key="1">
    <source>
        <dbReference type="ARBA" id="ARBA00005189"/>
    </source>
</evidence>
<evidence type="ECO:0000256" key="2">
    <source>
        <dbReference type="ARBA" id="ARBA00022516"/>
    </source>
</evidence>
<evidence type="ECO:0000256" key="5">
    <source>
        <dbReference type="ARBA" id="ARBA00023315"/>
    </source>
</evidence>
<comment type="pathway">
    <text evidence="1">Lipid metabolism.</text>
</comment>
<protein>
    <submittedName>
        <fullName evidence="7">Lysophospholipid acyltransferase family protein</fullName>
    </submittedName>
</protein>
<dbReference type="SMART" id="SM00563">
    <property type="entry name" value="PlsC"/>
    <property type="match status" value="1"/>
</dbReference>
<dbReference type="CDD" id="cd07989">
    <property type="entry name" value="LPLAT_AGPAT-like"/>
    <property type="match status" value="1"/>
</dbReference>
<name>A0ABW0YST5_9ACTN</name>
<keyword evidence="4" id="KW-0443">Lipid metabolism</keyword>